<evidence type="ECO:0000313" key="2">
    <source>
        <dbReference type="EnsemblMetazoa" id="XP_029341160.1"/>
    </source>
</evidence>
<dbReference type="KEGG" id="api:115033182"/>
<evidence type="ECO:0000313" key="3">
    <source>
        <dbReference type="Proteomes" id="UP000007819"/>
    </source>
</evidence>
<protein>
    <submittedName>
        <fullName evidence="2">Uncharacterized protein</fullName>
    </submittedName>
</protein>
<dbReference type="AlphaFoldDB" id="A0A8R2NJX3"/>
<accession>A0A8R2NJX3</accession>
<sequence>MSSNSTIEDSKNTDMLTRSCSDRSNDRNRNAYSNREKCYDRLKQQCDNAMHELMILRRQHGETVQRYNQTRTELEYYRGQNQVVINEIEQVAQESSSFGSKLAADKQILNRHKQEDRAARINTMCIYVHRMSV</sequence>
<organism evidence="2 3">
    <name type="scientific">Acyrthosiphon pisum</name>
    <name type="common">Pea aphid</name>
    <dbReference type="NCBI Taxonomy" id="7029"/>
    <lineage>
        <taxon>Eukaryota</taxon>
        <taxon>Metazoa</taxon>
        <taxon>Ecdysozoa</taxon>
        <taxon>Arthropoda</taxon>
        <taxon>Hexapoda</taxon>
        <taxon>Insecta</taxon>
        <taxon>Pterygota</taxon>
        <taxon>Neoptera</taxon>
        <taxon>Paraneoptera</taxon>
        <taxon>Hemiptera</taxon>
        <taxon>Sternorrhyncha</taxon>
        <taxon>Aphidomorpha</taxon>
        <taxon>Aphidoidea</taxon>
        <taxon>Aphididae</taxon>
        <taxon>Macrosiphini</taxon>
        <taxon>Acyrthosiphon</taxon>
    </lineage>
</organism>
<dbReference type="GeneID" id="115033182"/>
<feature type="compositionally biased region" description="Basic and acidic residues" evidence="1">
    <location>
        <begin position="20"/>
        <end position="33"/>
    </location>
</feature>
<proteinExistence type="predicted"/>
<reference evidence="2" key="2">
    <citation type="submission" date="2022-06" db="UniProtKB">
        <authorList>
            <consortium name="EnsemblMetazoa"/>
        </authorList>
    </citation>
    <scope>IDENTIFICATION</scope>
</reference>
<evidence type="ECO:0000256" key="1">
    <source>
        <dbReference type="SAM" id="MobiDB-lite"/>
    </source>
</evidence>
<feature type="region of interest" description="Disordered" evidence="1">
    <location>
        <begin position="1"/>
        <end position="33"/>
    </location>
</feature>
<dbReference type="OrthoDB" id="10067129at2759"/>
<dbReference type="EnsemblMetazoa" id="XM_029485300.1">
    <property type="protein sequence ID" value="XP_029341160.1"/>
    <property type="gene ID" value="LOC115033182"/>
</dbReference>
<reference evidence="3" key="1">
    <citation type="submission" date="2010-06" db="EMBL/GenBank/DDBJ databases">
        <authorList>
            <person name="Jiang H."/>
            <person name="Abraham K."/>
            <person name="Ali S."/>
            <person name="Alsbrooks S.L."/>
            <person name="Anim B.N."/>
            <person name="Anosike U.S."/>
            <person name="Attaway T."/>
            <person name="Bandaranaike D.P."/>
            <person name="Battles P.K."/>
            <person name="Bell S.N."/>
            <person name="Bell A.V."/>
            <person name="Beltran B."/>
            <person name="Bickham C."/>
            <person name="Bustamante Y."/>
            <person name="Caleb T."/>
            <person name="Canada A."/>
            <person name="Cardenas V."/>
            <person name="Carter K."/>
            <person name="Chacko J."/>
            <person name="Chandrabose M.N."/>
            <person name="Chavez D."/>
            <person name="Chavez A."/>
            <person name="Chen L."/>
            <person name="Chu H.-S."/>
            <person name="Claassen K.J."/>
            <person name="Cockrell R."/>
            <person name="Collins M."/>
            <person name="Cooper J.A."/>
            <person name="Cree A."/>
            <person name="Curry S.M."/>
            <person name="Da Y."/>
            <person name="Dao M.D."/>
            <person name="Das B."/>
            <person name="Davila M.-L."/>
            <person name="Davy-Carroll L."/>
            <person name="Denson S."/>
            <person name="Dinh H."/>
            <person name="Ebong V.E."/>
            <person name="Edwards J.R."/>
            <person name="Egan A."/>
            <person name="El-Daye J."/>
            <person name="Escobedo L."/>
            <person name="Fernandez S."/>
            <person name="Fernando P.R."/>
            <person name="Flagg N."/>
            <person name="Forbes L.D."/>
            <person name="Fowler R.G."/>
            <person name="Fu Q."/>
            <person name="Gabisi R.A."/>
            <person name="Ganer J."/>
            <person name="Garbino Pronczuk A."/>
            <person name="Garcia R.M."/>
            <person name="Garner T."/>
            <person name="Garrett T.E."/>
            <person name="Gonzalez D.A."/>
            <person name="Hamid H."/>
            <person name="Hawkins E.S."/>
            <person name="Hirani K."/>
            <person name="Hogues M.E."/>
            <person name="Hollins B."/>
            <person name="Hsiao C.-H."/>
            <person name="Jabil R."/>
            <person name="James M.L."/>
            <person name="Jhangiani S.N."/>
            <person name="Johnson B."/>
            <person name="Johnson Q."/>
            <person name="Joshi V."/>
            <person name="Kalu J.B."/>
            <person name="Kam C."/>
            <person name="Kashfia A."/>
            <person name="Keebler J."/>
            <person name="Kisamo H."/>
            <person name="Kovar C.L."/>
            <person name="Lago L.A."/>
            <person name="Lai C.-Y."/>
            <person name="Laidlaw J."/>
            <person name="Lara F."/>
            <person name="Le T.-K."/>
            <person name="Lee S.L."/>
            <person name="Legall F.H."/>
            <person name="Lemon S.J."/>
            <person name="Lewis L.R."/>
            <person name="Li B."/>
            <person name="Liu Y."/>
            <person name="Liu Y.-S."/>
            <person name="Lopez J."/>
            <person name="Lozado R.J."/>
            <person name="Lu J."/>
            <person name="Madu R.C."/>
            <person name="Maheshwari M."/>
            <person name="Maheshwari R."/>
            <person name="Malloy K."/>
            <person name="Martinez E."/>
            <person name="Mathew T."/>
            <person name="Mercado I.C."/>
            <person name="Mercado C."/>
            <person name="Meyer B."/>
            <person name="Montgomery K."/>
            <person name="Morgan M.B."/>
            <person name="Munidasa M."/>
            <person name="Nazareth L.V."/>
            <person name="Nelson J."/>
            <person name="Ng B.M."/>
            <person name="Nguyen N.B."/>
            <person name="Nguyen P.Q."/>
            <person name="Nguyen T."/>
            <person name="Obregon M."/>
            <person name="Okwuonu G.O."/>
            <person name="Onwere C.G."/>
            <person name="Orozco G."/>
            <person name="Parra A."/>
            <person name="Patel S."/>
            <person name="Patil S."/>
            <person name="Perez A."/>
            <person name="Perez Y."/>
            <person name="Pham C."/>
            <person name="Primus E.L."/>
            <person name="Pu L.-L."/>
            <person name="Puazo M."/>
            <person name="Qin X."/>
            <person name="Quiroz J.B."/>
            <person name="Reese J."/>
            <person name="Richards S."/>
            <person name="Rives C.M."/>
            <person name="Robberts R."/>
            <person name="Ruiz S.J."/>
            <person name="Ruiz M.J."/>
            <person name="Santibanez J."/>
            <person name="Schneider B.W."/>
            <person name="Sisson I."/>
            <person name="Smith M."/>
            <person name="Sodergren E."/>
            <person name="Song X.-Z."/>
            <person name="Song B.B."/>
            <person name="Summersgill H."/>
            <person name="Thelus R."/>
            <person name="Thornton R.D."/>
            <person name="Trejos Z.Y."/>
            <person name="Usmani K."/>
            <person name="Vattathil S."/>
            <person name="Villasana D."/>
            <person name="Walker D.L."/>
            <person name="Wang S."/>
            <person name="Wang K."/>
            <person name="White C.S."/>
            <person name="Williams A.C."/>
            <person name="Williamson J."/>
            <person name="Wilson K."/>
            <person name="Woghiren I.O."/>
            <person name="Woodworth J.R."/>
            <person name="Worley K.C."/>
            <person name="Wright R.A."/>
            <person name="Wu W."/>
            <person name="Young L."/>
            <person name="Zhang L."/>
            <person name="Zhang J."/>
            <person name="Zhu Y."/>
            <person name="Muzny D.M."/>
            <person name="Weinstock G."/>
            <person name="Gibbs R.A."/>
        </authorList>
    </citation>
    <scope>NUCLEOTIDE SEQUENCE [LARGE SCALE GENOMIC DNA]</scope>
    <source>
        <strain evidence="3">LSR1</strain>
    </source>
</reference>
<dbReference type="Proteomes" id="UP000007819">
    <property type="component" value="Chromosome X"/>
</dbReference>
<dbReference type="RefSeq" id="XP_029341160.1">
    <property type="nucleotide sequence ID" value="XM_029485300.1"/>
</dbReference>
<name>A0A8R2NJX3_ACYPI</name>
<keyword evidence="3" id="KW-1185">Reference proteome</keyword>